<name>A4RXB6_OSTLU</name>
<dbReference type="STRING" id="436017.A4RXB6"/>
<dbReference type="Pfam" id="PF00632">
    <property type="entry name" value="HECT"/>
    <property type="match status" value="1"/>
</dbReference>
<evidence type="ECO:0000259" key="7">
    <source>
        <dbReference type="PROSITE" id="PS50237"/>
    </source>
</evidence>
<dbReference type="Proteomes" id="UP000001568">
    <property type="component" value="Chromosome 5"/>
</dbReference>
<dbReference type="InterPro" id="IPR035983">
    <property type="entry name" value="Hect_E3_ubiquitin_ligase"/>
</dbReference>
<dbReference type="OrthoDB" id="8068875at2759"/>
<keyword evidence="5 6" id="KW-0833">Ubl conjugation pathway</keyword>
<evidence type="ECO:0000313" key="8">
    <source>
        <dbReference type="EMBL" id="ABO96265.1"/>
    </source>
</evidence>
<dbReference type="GO" id="GO:0006511">
    <property type="term" value="P:ubiquitin-dependent protein catabolic process"/>
    <property type="evidence" value="ECO:0007669"/>
    <property type="project" value="TreeGrafter"/>
</dbReference>
<dbReference type="PANTHER" id="PTHR11254">
    <property type="entry name" value="HECT DOMAIN UBIQUITIN-PROTEIN LIGASE"/>
    <property type="match status" value="1"/>
</dbReference>
<dbReference type="EMBL" id="CP000585">
    <property type="protein sequence ID" value="ABO96265.1"/>
    <property type="molecule type" value="Genomic_DNA"/>
</dbReference>
<dbReference type="Gene3D" id="3.30.2160.10">
    <property type="entry name" value="Hect, E3 ligase catalytic domain"/>
    <property type="match status" value="1"/>
</dbReference>
<feature type="active site" description="Glycyl thioester intermediate" evidence="6">
    <location>
        <position position="159"/>
    </location>
</feature>
<evidence type="ECO:0000256" key="1">
    <source>
        <dbReference type="ARBA" id="ARBA00000885"/>
    </source>
</evidence>
<comment type="pathway">
    <text evidence="2">Protein modification; protein ubiquitination.</text>
</comment>
<dbReference type="HOGENOM" id="CLU_002173_9_2_1"/>
<dbReference type="eggNOG" id="KOG0939">
    <property type="taxonomic scope" value="Eukaryota"/>
</dbReference>
<protein>
    <recommendedName>
        <fullName evidence="3">HECT-type E3 ubiquitin transferase</fullName>
        <ecNumber evidence="3">2.3.2.26</ecNumber>
    </recommendedName>
</protein>
<organism evidence="8 9">
    <name type="scientific">Ostreococcus lucimarinus (strain CCE9901)</name>
    <dbReference type="NCBI Taxonomy" id="436017"/>
    <lineage>
        <taxon>Eukaryota</taxon>
        <taxon>Viridiplantae</taxon>
        <taxon>Chlorophyta</taxon>
        <taxon>Mamiellophyceae</taxon>
        <taxon>Mamiellales</taxon>
        <taxon>Bathycoccaceae</taxon>
        <taxon>Ostreococcus</taxon>
    </lineage>
</organism>
<dbReference type="GO" id="GO:0000209">
    <property type="term" value="P:protein polyubiquitination"/>
    <property type="evidence" value="ECO:0007669"/>
    <property type="project" value="TreeGrafter"/>
</dbReference>
<dbReference type="PANTHER" id="PTHR11254:SF67">
    <property type="entry name" value="E3 UBIQUITIN-PROTEIN LIGASE HUWE1"/>
    <property type="match status" value="1"/>
</dbReference>
<dbReference type="GO" id="GO:0061630">
    <property type="term" value="F:ubiquitin protein ligase activity"/>
    <property type="evidence" value="ECO:0007669"/>
    <property type="project" value="UniProtKB-EC"/>
</dbReference>
<gene>
    <name evidence="8" type="ORF">OSTLU_38506</name>
</gene>
<dbReference type="EC" id="2.3.2.26" evidence="3"/>
<comment type="catalytic activity">
    <reaction evidence="1">
        <text>S-ubiquitinyl-[E2 ubiquitin-conjugating enzyme]-L-cysteine + [acceptor protein]-L-lysine = [E2 ubiquitin-conjugating enzyme]-L-cysteine + N(6)-ubiquitinyl-[acceptor protein]-L-lysine.</text>
        <dbReference type="EC" id="2.3.2.26"/>
    </reaction>
</comment>
<dbReference type="InterPro" id="IPR050409">
    <property type="entry name" value="E3_ubiq-protein_ligase"/>
</dbReference>
<dbReference type="Gene3D" id="3.30.2410.10">
    <property type="entry name" value="Hect, E3 ligase catalytic domain"/>
    <property type="match status" value="1"/>
</dbReference>
<evidence type="ECO:0000256" key="5">
    <source>
        <dbReference type="ARBA" id="ARBA00022786"/>
    </source>
</evidence>
<proteinExistence type="predicted"/>
<dbReference type="InterPro" id="IPR000569">
    <property type="entry name" value="HECT_dom"/>
</dbReference>
<dbReference type="PROSITE" id="PS50237">
    <property type="entry name" value="HECT"/>
    <property type="match status" value="1"/>
</dbReference>
<evidence type="ECO:0000256" key="3">
    <source>
        <dbReference type="ARBA" id="ARBA00012485"/>
    </source>
</evidence>
<accession>A4RXB6</accession>
<dbReference type="KEGG" id="olu:OSTLU_38506"/>
<feature type="domain" description="HECT" evidence="7">
    <location>
        <begin position="1"/>
        <end position="192"/>
    </location>
</feature>
<dbReference type="OMA" id="GFFTICK"/>
<evidence type="ECO:0000313" key="9">
    <source>
        <dbReference type="Proteomes" id="UP000001568"/>
    </source>
</evidence>
<dbReference type="SUPFAM" id="SSF56204">
    <property type="entry name" value="Hect, E3 ligase catalytic domain"/>
    <property type="match status" value="1"/>
</dbReference>
<dbReference type="Gramene" id="ABO96265">
    <property type="protein sequence ID" value="ABO96265"/>
    <property type="gene ID" value="OSTLU_38506"/>
</dbReference>
<evidence type="ECO:0000256" key="4">
    <source>
        <dbReference type="ARBA" id="ARBA00022679"/>
    </source>
</evidence>
<keyword evidence="4" id="KW-0808">Transferase</keyword>
<dbReference type="AlphaFoldDB" id="A4RXB6"/>
<dbReference type="RefSeq" id="XP_001417972.1">
    <property type="nucleotide sequence ID" value="XM_001417935.1"/>
</dbReference>
<reference evidence="8 9" key="1">
    <citation type="journal article" date="2007" name="Proc. Natl. Acad. Sci. U.S.A.">
        <title>The tiny eukaryote Ostreococcus provides genomic insights into the paradox of plankton speciation.</title>
        <authorList>
            <person name="Palenik B."/>
            <person name="Grimwood J."/>
            <person name="Aerts A."/>
            <person name="Rouze P."/>
            <person name="Salamov A."/>
            <person name="Putnam N."/>
            <person name="Dupont C."/>
            <person name="Jorgensen R."/>
            <person name="Derelle E."/>
            <person name="Rombauts S."/>
            <person name="Zhou K."/>
            <person name="Otillar R."/>
            <person name="Merchant S.S."/>
            <person name="Podell S."/>
            <person name="Gaasterland T."/>
            <person name="Napoli C."/>
            <person name="Gendler K."/>
            <person name="Manuell A."/>
            <person name="Tai V."/>
            <person name="Vallon O."/>
            <person name="Piganeau G."/>
            <person name="Jancek S."/>
            <person name="Heijde M."/>
            <person name="Jabbari K."/>
            <person name="Bowler C."/>
            <person name="Lohr M."/>
            <person name="Robbens S."/>
            <person name="Werner G."/>
            <person name="Dubchak I."/>
            <person name="Pazour G.J."/>
            <person name="Ren Q."/>
            <person name="Paulsen I."/>
            <person name="Delwiche C."/>
            <person name="Schmutz J."/>
            <person name="Rokhsar D."/>
            <person name="Van de Peer Y."/>
            <person name="Moreau H."/>
            <person name="Grigoriev I.V."/>
        </authorList>
    </citation>
    <scope>NUCLEOTIDE SEQUENCE [LARGE SCALE GENOMIC DNA]</scope>
    <source>
        <strain evidence="8 9">CCE9901</strain>
    </source>
</reference>
<dbReference type="GeneID" id="5002128"/>
<evidence type="ECO:0000256" key="6">
    <source>
        <dbReference type="PROSITE-ProRule" id="PRU00104"/>
    </source>
</evidence>
<dbReference type="GO" id="GO:0005737">
    <property type="term" value="C:cytoplasm"/>
    <property type="evidence" value="ECO:0007669"/>
    <property type="project" value="TreeGrafter"/>
</dbReference>
<keyword evidence="9" id="KW-1185">Reference proteome</keyword>
<dbReference type="SMART" id="SM00119">
    <property type="entry name" value="HECTc"/>
    <property type="match status" value="1"/>
</dbReference>
<evidence type="ECO:0000256" key="2">
    <source>
        <dbReference type="ARBA" id="ARBA00004906"/>
    </source>
</evidence>
<sequence>MAEYELVSGGRQIAVTDHNRKHFVQSYAWNSMEMVHGESIEVVAQAARKGLCDVIPAELLSSLSPVDLERLVCGLPKISVEAWKKATIYEPKVTTPEEERRVEWFWEAITQFSSADQALLLHFWAAYTHLPHSGFEGLNFKVRFDEKLSTDHLPMAQTCFLTLKLPKYASAEQTAARLLHAVRTGSSGFGFA</sequence>